<comment type="caution">
    <text evidence="1">The sequence shown here is derived from an EMBL/GenBank/DDBJ whole genome shotgun (WGS) entry which is preliminary data.</text>
</comment>
<name>A0ABR2PFM1_9ROSI</name>
<organism evidence="1 2">
    <name type="scientific">Hibiscus sabdariffa</name>
    <name type="common">roselle</name>
    <dbReference type="NCBI Taxonomy" id="183260"/>
    <lineage>
        <taxon>Eukaryota</taxon>
        <taxon>Viridiplantae</taxon>
        <taxon>Streptophyta</taxon>
        <taxon>Embryophyta</taxon>
        <taxon>Tracheophyta</taxon>
        <taxon>Spermatophyta</taxon>
        <taxon>Magnoliopsida</taxon>
        <taxon>eudicotyledons</taxon>
        <taxon>Gunneridae</taxon>
        <taxon>Pentapetalae</taxon>
        <taxon>rosids</taxon>
        <taxon>malvids</taxon>
        <taxon>Malvales</taxon>
        <taxon>Malvaceae</taxon>
        <taxon>Malvoideae</taxon>
        <taxon>Hibiscus</taxon>
    </lineage>
</organism>
<dbReference type="Proteomes" id="UP001396334">
    <property type="component" value="Unassembled WGS sequence"/>
</dbReference>
<evidence type="ECO:0000313" key="1">
    <source>
        <dbReference type="EMBL" id="KAK8987245.1"/>
    </source>
</evidence>
<gene>
    <name evidence="1" type="ORF">V6N11_027001</name>
</gene>
<keyword evidence="2" id="KW-1185">Reference proteome</keyword>
<sequence>MGGSCRSEQQSSGQVEGNFQLPKRSIQLLTSGICNKRTREIIANFGCGNQSVGDLLPKTSGSIFRVTLAPSCSNSMHANPLFDSHFSSCFSF</sequence>
<evidence type="ECO:0000313" key="2">
    <source>
        <dbReference type="Proteomes" id="UP001396334"/>
    </source>
</evidence>
<dbReference type="EMBL" id="JBBPBN010000060">
    <property type="protein sequence ID" value="KAK8987245.1"/>
    <property type="molecule type" value="Genomic_DNA"/>
</dbReference>
<reference evidence="1 2" key="1">
    <citation type="journal article" date="2024" name="G3 (Bethesda)">
        <title>Genome assembly of Hibiscus sabdariffa L. provides insights into metabolisms of medicinal natural products.</title>
        <authorList>
            <person name="Kim T."/>
        </authorList>
    </citation>
    <scope>NUCLEOTIDE SEQUENCE [LARGE SCALE GENOMIC DNA]</scope>
    <source>
        <strain evidence="1">TK-2024</strain>
        <tissue evidence="1">Old leaves</tissue>
    </source>
</reference>
<proteinExistence type="predicted"/>
<accession>A0ABR2PFM1</accession>
<protein>
    <submittedName>
        <fullName evidence="1">Uncharacterized protein</fullName>
    </submittedName>
</protein>